<feature type="chain" id="PRO_5043744006" description="Secreted protein" evidence="1">
    <location>
        <begin position="20"/>
        <end position="135"/>
    </location>
</feature>
<keyword evidence="3" id="KW-1185">Reference proteome</keyword>
<dbReference type="Proteomes" id="UP001457282">
    <property type="component" value="Unassembled WGS sequence"/>
</dbReference>
<gene>
    <name evidence="2" type="ORF">M0R45_009477</name>
</gene>
<evidence type="ECO:0000313" key="2">
    <source>
        <dbReference type="EMBL" id="KAK9943886.1"/>
    </source>
</evidence>
<keyword evidence="1" id="KW-0732">Signal</keyword>
<name>A0AAW1Y677_RUBAR</name>
<sequence>MQLTLAVAALIWVDAGLEAQAGNNDVVGETRQERNDSARACDVGVGIEGSAAWEEDEASPFTVHYANTTSSDAHHHTSFPVAATTYPPASWTVASPASTVFFLSGSFTHFSLAGASPRSPPFSPLHLLQASEQLF</sequence>
<protein>
    <recommendedName>
        <fullName evidence="4">Secreted protein</fullName>
    </recommendedName>
</protein>
<comment type="caution">
    <text evidence="2">The sequence shown here is derived from an EMBL/GenBank/DDBJ whole genome shotgun (WGS) entry which is preliminary data.</text>
</comment>
<evidence type="ECO:0008006" key="4">
    <source>
        <dbReference type="Google" id="ProtNLM"/>
    </source>
</evidence>
<dbReference type="EMBL" id="JBEDUW010000002">
    <property type="protein sequence ID" value="KAK9943886.1"/>
    <property type="molecule type" value="Genomic_DNA"/>
</dbReference>
<dbReference type="AlphaFoldDB" id="A0AAW1Y677"/>
<feature type="signal peptide" evidence="1">
    <location>
        <begin position="1"/>
        <end position="19"/>
    </location>
</feature>
<organism evidence="2 3">
    <name type="scientific">Rubus argutus</name>
    <name type="common">Southern blackberry</name>
    <dbReference type="NCBI Taxonomy" id="59490"/>
    <lineage>
        <taxon>Eukaryota</taxon>
        <taxon>Viridiplantae</taxon>
        <taxon>Streptophyta</taxon>
        <taxon>Embryophyta</taxon>
        <taxon>Tracheophyta</taxon>
        <taxon>Spermatophyta</taxon>
        <taxon>Magnoliopsida</taxon>
        <taxon>eudicotyledons</taxon>
        <taxon>Gunneridae</taxon>
        <taxon>Pentapetalae</taxon>
        <taxon>rosids</taxon>
        <taxon>fabids</taxon>
        <taxon>Rosales</taxon>
        <taxon>Rosaceae</taxon>
        <taxon>Rosoideae</taxon>
        <taxon>Rosoideae incertae sedis</taxon>
        <taxon>Rubus</taxon>
    </lineage>
</organism>
<accession>A0AAW1Y677</accession>
<proteinExistence type="predicted"/>
<reference evidence="2 3" key="1">
    <citation type="journal article" date="2023" name="G3 (Bethesda)">
        <title>A chromosome-length genome assembly and annotation of blackberry (Rubus argutus, cv. 'Hillquist').</title>
        <authorList>
            <person name="Bruna T."/>
            <person name="Aryal R."/>
            <person name="Dudchenko O."/>
            <person name="Sargent D.J."/>
            <person name="Mead D."/>
            <person name="Buti M."/>
            <person name="Cavallini A."/>
            <person name="Hytonen T."/>
            <person name="Andres J."/>
            <person name="Pham M."/>
            <person name="Weisz D."/>
            <person name="Mascagni F."/>
            <person name="Usai G."/>
            <person name="Natali L."/>
            <person name="Bassil N."/>
            <person name="Fernandez G.E."/>
            <person name="Lomsadze A."/>
            <person name="Armour M."/>
            <person name="Olukolu B."/>
            <person name="Poorten T."/>
            <person name="Britton C."/>
            <person name="Davik J."/>
            <person name="Ashrafi H."/>
            <person name="Aiden E.L."/>
            <person name="Borodovsky M."/>
            <person name="Worthington M."/>
        </authorList>
    </citation>
    <scope>NUCLEOTIDE SEQUENCE [LARGE SCALE GENOMIC DNA]</scope>
    <source>
        <strain evidence="2">PI 553951</strain>
    </source>
</reference>
<evidence type="ECO:0000256" key="1">
    <source>
        <dbReference type="SAM" id="SignalP"/>
    </source>
</evidence>
<evidence type="ECO:0000313" key="3">
    <source>
        <dbReference type="Proteomes" id="UP001457282"/>
    </source>
</evidence>